<feature type="domain" description="EF-hand" evidence="2">
    <location>
        <begin position="59"/>
        <end position="94"/>
    </location>
</feature>
<feature type="region of interest" description="Disordered" evidence="1">
    <location>
        <begin position="136"/>
        <end position="157"/>
    </location>
</feature>
<evidence type="ECO:0000313" key="4">
    <source>
        <dbReference type="Proteomes" id="UP001216907"/>
    </source>
</evidence>
<comment type="caution">
    <text evidence="3">The sequence shown here is derived from an EMBL/GenBank/DDBJ whole genome shotgun (WGS) entry which is preliminary data.</text>
</comment>
<sequence length="194" mass="20126">MRSRCANLAGLGMALGLTLVGPTFGDEPKTGAGKRLAGLFADLDVDNDGVLDKGEVAASAKPAFQKILAKGDANDDGKIDSKEFDALAEKVVAARKGEAKTKGVKAAKADAKAGDVAVGASAKGAAKGGERLKGLAERFKTQDADKDGRLSRDEFQGKPAAFERLDADHNGYLDKADLKALRGRRKSAKPDASN</sequence>
<dbReference type="InterPro" id="IPR002048">
    <property type="entry name" value="EF_hand_dom"/>
</dbReference>
<dbReference type="InterPro" id="IPR011992">
    <property type="entry name" value="EF-hand-dom_pair"/>
</dbReference>
<dbReference type="SUPFAM" id="SSF47473">
    <property type="entry name" value="EF-hand"/>
    <property type="match status" value="1"/>
</dbReference>
<dbReference type="InterPro" id="IPR018247">
    <property type="entry name" value="EF_Hand_1_Ca_BS"/>
</dbReference>
<evidence type="ECO:0000259" key="2">
    <source>
        <dbReference type="PROSITE" id="PS50222"/>
    </source>
</evidence>
<feature type="domain" description="EF-hand" evidence="2">
    <location>
        <begin position="130"/>
        <end position="165"/>
    </location>
</feature>
<dbReference type="Proteomes" id="UP001216907">
    <property type="component" value="Unassembled WGS sequence"/>
</dbReference>
<evidence type="ECO:0000313" key="3">
    <source>
        <dbReference type="EMBL" id="MDG3003041.1"/>
    </source>
</evidence>
<proteinExistence type="predicted"/>
<dbReference type="PROSITE" id="PS00018">
    <property type="entry name" value="EF_HAND_1"/>
    <property type="match status" value="3"/>
</dbReference>
<organism evidence="3 4">
    <name type="scientific">Paludisphaera mucosa</name>
    <dbReference type="NCBI Taxonomy" id="3030827"/>
    <lineage>
        <taxon>Bacteria</taxon>
        <taxon>Pseudomonadati</taxon>
        <taxon>Planctomycetota</taxon>
        <taxon>Planctomycetia</taxon>
        <taxon>Isosphaerales</taxon>
        <taxon>Isosphaeraceae</taxon>
        <taxon>Paludisphaera</taxon>
    </lineage>
</organism>
<name>A0ABT6F6B3_9BACT</name>
<dbReference type="Pfam" id="PF13202">
    <property type="entry name" value="EF-hand_5"/>
    <property type="match status" value="4"/>
</dbReference>
<dbReference type="SMART" id="SM00054">
    <property type="entry name" value="EFh"/>
    <property type="match status" value="3"/>
</dbReference>
<protein>
    <recommendedName>
        <fullName evidence="2">EF-hand domain-containing protein</fullName>
    </recommendedName>
</protein>
<reference evidence="3 4" key="1">
    <citation type="submission" date="2023-03" db="EMBL/GenBank/DDBJ databases">
        <title>Paludisphaera mucosa sp. nov. a novel planctomycete from northern fen.</title>
        <authorList>
            <person name="Ivanova A."/>
        </authorList>
    </citation>
    <scope>NUCLEOTIDE SEQUENCE [LARGE SCALE GENOMIC DNA]</scope>
    <source>
        <strain evidence="3 4">Pla2</strain>
    </source>
</reference>
<accession>A0ABT6F6B3</accession>
<dbReference type="PROSITE" id="PS50222">
    <property type="entry name" value="EF_HAND_2"/>
    <property type="match status" value="2"/>
</dbReference>
<gene>
    <name evidence="3" type="ORF">PZE19_04620</name>
</gene>
<keyword evidence="4" id="KW-1185">Reference proteome</keyword>
<dbReference type="EMBL" id="JARRAG010000001">
    <property type="protein sequence ID" value="MDG3003041.1"/>
    <property type="molecule type" value="Genomic_DNA"/>
</dbReference>
<dbReference type="RefSeq" id="WP_277859399.1">
    <property type="nucleotide sequence ID" value="NZ_JARRAG010000001.1"/>
</dbReference>
<dbReference type="Gene3D" id="1.10.238.10">
    <property type="entry name" value="EF-hand"/>
    <property type="match status" value="2"/>
</dbReference>
<evidence type="ECO:0000256" key="1">
    <source>
        <dbReference type="SAM" id="MobiDB-lite"/>
    </source>
</evidence>